<dbReference type="AlphaFoldDB" id="A0A2T9XAF4"/>
<dbReference type="SUPFAM" id="SSF51338">
    <property type="entry name" value="Composite domain of metallo-dependent hydrolases"/>
    <property type="match status" value="1"/>
</dbReference>
<dbReference type="SUPFAM" id="SSF51556">
    <property type="entry name" value="Metallo-dependent hydrolases"/>
    <property type="match status" value="1"/>
</dbReference>
<accession>A0A2T9XAF4</accession>
<dbReference type="FunFam" id="3.20.20.140:FF:000174">
    <property type="entry name" value="Dihydropyrimidinase-related protein 2"/>
    <property type="match status" value="1"/>
</dbReference>
<dbReference type="Pfam" id="PF01979">
    <property type="entry name" value="Amidohydro_1"/>
    <property type="match status" value="1"/>
</dbReference>
<organism evidence="4 5">
    <name type="scientific">Acidianus hospitalis</name>
    <dbReference type="NCBI Taxonomy" id="563177"/>
    <lineage>
        <taxon>Archaea</taxon>
        <taxon>Thermoproteota</taxon>
        <taxon>Thermoprotei</taxon>
        <taxon>Sulfolobales</taxon>
        <taxon>Sulfolobaceae</taxon>
        <taxon>Acidianus</taxon>
    </lineage>
</organism>
<dbReference type="InterPro" id="IPR006680">
    <property type="entry name" value="Amidohydro-rel"/>
</dbReference>
<comment type="caution">
    <text evidence="4">The sequence shown here is derived from an EMBL/GenBank/DDBJ whole genome shotgun (WGS) entry which is preliminary data.</text>
</comment>
<dbReference type="EMBL" id="QEFD01000055">
    <property type="protein sequence ID" value="PVU77031.1"/>
    <property type="molecule type" value="Genomic_DNA"/>
</dbReference>
<dbReference type="Gene3D" id="2.30.40.10">
    <property type="entry name" value="Urease, subunit C, domain 1"/>
    <property type="match status" value="1"/>
</dbReference>
<feature type="domain" description="Amidohydrolase-related" evidence="3">
    <location>
        <begin position="48"/>
        <end position="422"/>
    </location>
</feature>
<dbReference type="Proteomes" id="UP000245638">
    <property type="component" value="Unassembled WGS sequence"/>
</dbReference>
<dbReference type="InterPro" id="IPR011059">
    <property type="entry name" value="Metal-dep_hydrolase_composite"/>
</dbReference>
<dbReference type="PANTHER" id="PTHR11647">
    <property type="entry name" value="HYDRANTOINASE/DIHYDROPYRIMIDINASE FAMILY MEMBER"/>
    <property type="match status" value="1"/>
</dbReference>
<dbReference type="GO" id="GO:0016812">
    <property type="term" value="F:hydrolase activity, acting on carbon-nitrogen (but not peptide) bonds, in cyclic amides"/>
    <property type="evidence" value="ECO:0007669"/>
    <property type="project" value="TreeGrafter"/>
</dbReference>
<evidence type="ECO:0000313" key="4">
    <source>
        <dbReference type="EMBL" id="PVU77031.1"/>
    </source>
</evidence>
<proteinExistence type="inferred from homology"/>
<evidence type="ECO:0000259" key="3">
    <source>
        <dbReference type="Pfam" id="PF01979"/>
    </source>
</evidence>
<evidence type="ECO:0000313" key="5">
    <source>
        <dbReference type="Proteomes" id="UP000245638"/>
    </source>
</evidence>
<sequence length="438" mass="49711">MIFKNARIITSKGILEADFKVEDGKFKEIKKEITPIGEEKVIDLSGYYVLPSVVDGHTHFNSRFLGAKEIIPTADDYKTGSEVALAGGITSFINFIDPGKGEDVLKKVKEEIEKASNQSMVDYSFHLIVRDGEHIKYLDEIFRLGIKSVKVFMAYKGSMQLDDENIMRAMRKVKELGGVIAVHAENGDVIDELQKEYGNKEEAIYHALTRPPEVEEEAVNRVSMMAYLTKAKTYIVHVSSPNSLKIIEAWKKKGAEVYAETCPHYLVFDESYYNRPDGKRFIMSPPLRSKEMRKELVDNLKNIFTLGSDYSGYMSVYKDKALSYIEVPNGVASTEFLVPTIMSLMFDGYISPEHVAEITSEDQIKLYGIKNKGFSIGSDADFAVIKREDWIVKDWHGKMDHSIYEGVKFKAKVEKTFIKGELAFDEDVKESKGEMLKR</sequence>
<dbReference type="PANTHER" id="PTHR11647:SF1">
    <property type="entry name" value="COLLAPSIN RESPONSE MEDIATOR PROTEIN"/>
    <property type="match status" value="1"/>
</dbReference>
<evidence type="ECO:0000256" key="1">
    <source>
        <dbReference type="ARBA" id="ARBA00001947"/>
    </source>
</evidence>
<dbReference type="InterPro" id="IPR050378">
    <property type="entry name" value="Metallo-dep_Hydrolases_sf"/>
</dbReference>
<dbReference type="InterPro" id="IPR032466">
    <property type="entry name" value="Metal_Hydrolase"/>
</dbReference>
<name>A0A2T9XAF4_9CREN</name>
<evidence type="ECO:0000256" key="2">
    <source>
        <dbReference type="ARBA" id="ARBA00008829"/>
    </source>
</evidence>
<reference evidence="4 5" key="1">
    <citation type="journal article" date="2015" name="Appl. Environ. Microbiol.">
        <title>Nanoarchaeota, Their Sulfolobales Host, and Nanoarchaeota Virus Distribution across Yellowstone National Park Hot Springs.</title>
        <authorList>
            <person name="Munson-McGee J.H."/>
            <person name="Field E.K."/>
            <person name="Bateson M."/>
            <person name="Rooney C."/>
            <person name="Stepanauskas R."/>
            <person name="Young M.J."/>
        </authorList>
    </citation>
    <scope>NUCLEOTIDE SEQUENCE [LARGE SCALE GENOMIC DNA]</scope>
    <source>
        <strain evidence="4">SCGC AC-742_N10</strain>
    </source>
</reference>
<protein>
    <recommendedName>
        <fullName evidence="3">Amidohydrolase-related domain-containing protein</fullName>
    </recommendedName>
</protein>
<dbReference type="GO" id="GO:0005829">
    <property type="term" value="C:cytosol"/>
    <property type="evidence" value="ECO:0007669"/>
    <property type="project" value="TreeGrafter"/>
</dbReference>
<comment type="similarity">
    <text evidence="2">Belongs to the metallo-dependent hydrolases superfamily. Hydantoinase/dihydropyrimidinase family.</text>
</comment>
<comment type="cofactor">
    <cofactor evidence="1">
        <name>Zn(2+)</name>
        <dbReference type="ChEBI" id="CHEBI:29105"/>
    </cofactor>
</comment>
<gene>
    <name evidence="4" type="ORF">DDW13_01550</name>
</gene>
<dbReference type="Gene3D" id="3.20.20.140">
    <property type="entry name" value="Metal-dependent hydrolases"/>
    <property type="match status" value="1"/>
</dbReference>